<evidence type="ECO:0000256" key="5">
    <source>
        <dbReference type="ARBA" id="ARBA00022741"/>
    </source>
</evidence>
<evidence type="ECO:0000313" key="12">
    <source>
        <dbReference type="Proteomes" id="UP001497744"/>
    </source>
</evidence>
<dbReference type="EMBL" id="BPLF01000001">
    <property type="protein sequence ID" value="GIX61913.1"/>
    <property type="molecule type" value="Genomic_DNA"/>
</dbReference>
<keyword evidence="5" id="KW-0547">Nucleotide-binding</keyword>
<comment type="similarity">
    <text evidence="2">Belongs to the SRP receptor beta subunit family.</text>
</comment>
<dbReference type="GO" id="GO:0005789">
    <property type="term" value="C:endoplasmic reticulum membrane"/>
    <property type="evidence" value="ECO:0007669"/>
    <property type="project" value="UniProtKB-SubCell"/>
</dbReference>
<dbReference type="AlphaFoldDB" id="A0AAV4LPP7"/>
<accession>A0AAV4LPP7</accession>
<keyword evidence="12" id="KW-1185">Reference proteome</keyword>
<organism evidence="11 12">
    <name type="scientific">Babesia caballi</name>
    <dbReference type="NCBI Taxonomy" id="5871"/>
    <lineage>
        <taxon>Eukaryota</taxon>
        <taxon>Sar</taxon>
        <taxon>Alveolata</taxon>
        <taxon>Apicomplexa</taxon>
        <taxon>Aconoidasida</taxon>
        <taxon>Piroplasmida</taxon>
        <taxon>Babesiidae</taxon>
        <taxon>Babesia</taxon>
    </lineage>
</organism>
<keyword evidence="9" id="KW-0472">Membrane</keyword>
<keyword evidence="6" id="KW-0256">Endoplasmic reticulum</keyword>
<dbReference type="Pfam" id="PF09439">
    <property type="entry name" value="SRPRB"/>
    <property type="match status" value="1"/>
</dbReference>
<evidence type="ECO:0000256" key="4">
    <source>
        <dbReference type="ARBA" id="ARBA00022692"/>
    </source>
</evidence>
<keyword evidence="8" id="KW-0342">GTP-binding</keyword>
<dbReference type="GeneID" id="94193396"/>
<reference evidence="11 12" key="1">
    <citation type="submission" date="2021-06" db="EMBL/GenBank/DDBJ databases">
        <title>Genome sequence of Babesia caballi.</title>
        <authorList>
            <person name="Yamagishi J."/>
            <person name="Kidaka T."/>
            <person name="Ochi A."/>
        </authorList>
    </citation>
    <scope>NUCLEOTIDE SEQUENCE [LARGE SCALE GENOMIC DNA]</scope>
    <source>
        <strain evidence="11">USDA-D6B2</strain>
    </source>
</reference>
<evidence type="ECO:0000256" key="3">
    <source>
        <dbReference type="ARBA" id="ARBA00020256"/>
    </source>
</evidence>
<dbReference type="InterPro" id="IPR019009">
    <property type="entry name" value="SRP_receptor_beta_su"/>
</dbReference>
<proteinExistence type="inferred from homology"/>
<gene>
    <name evidence="11" type="ORF">BcabD6B2_13480</name>
</gene>
<evidence type="ECO:0000256" key="1">
    <source>
        <dbReference type="ARBA" id="ARBA00004389"/>
    </source>
</evidence>
<comment type="subcellular location">
    <subcellularLocation>
        <location evidence="1">Endoplasmic reticulum membrane</location>
        <topology evidence="1">Single-pass membrane protein</topology>
    </subcellularLocation>
</comment>
<evidence type="ECO:0000313" key="11">
    <source>
        <dbReference type="EMBL" id="GIX61913.1"/>
    </source>
</evidence>
<comment type="caution">
    <text evidence="11">The sequence shown here is derived from an EMBL/GenBank/DDBJ whole genome shotgun (WGS) entry which is preliminary data.</text>
</comment>
<dbReference type="RefSeq" id="XP_067713984.1">
    <property type="nucleotide sequence ID" value="XM_067857883.1"/>
</dbReference>
<evidence type="ECO:0000256" key="6">
    <source>
        <dbReference type="ARBA" id="ARBA00022824"/>
    </source>
</evidence>
<keyword evidence="10 11" id="KW-0675">Receptor</keyword>
<evidence type="ECO:0000256" key="8">
    <source>
        <dbReference type="ARBA" id="ARBA00023134"/>
    </source>
</evidence>
<keyword evidence="4" id="KW-0812">Transmembrane</keyword>
<keyword evidence="7" id="KW-1133">Transmembrane helix</keyword>
<evidence type="ECO:0000256" key="2">
    <source>
        <dbReference type="ARBA" id="ARBA00005619"/>
    </source>
</evidence>
<evidence type="ECO:0000256" key="9">
    <source>
        <dbReference type="ARBA" id="ARBA00023136"/>
    </source>
</evidence>
<dbReference type="GO" id="GO:0005525">
    <property type="term" value="F:GTP binding"/>
    <property type="evidence" value="ECO:0007669"/>
    <property type="project" value="UniProtKB-KW"/>
</dbReference>
<evidence type="ECO:0000256" key="7">
    <source>
        <dbReference type="ARBA" id="ARBA00022989"/>
    </source>
</evidence>
<name>A0AAV4LPP7_BABCB</name>
<dbReference type="InterPro" id="IPR027417">
    <property type="entry name" value="P-loop_NTPase"/>
</dbReference>
<dbReference type="SUPFAM" id="SSF52540">
    <property type="entry name" value="P-loop containing nucleoside triphosphate hydrolases"/>
    <property type="match status" value="1"/>
</dbReference>
<sequence>MARGKHIDSQTSQTVNAVSLKMNNKTVSVVDTPGNFRLLPEAMKHIETALSLVFVVDSADKQSFKTAAQQLVDLLLNPKVIANRPDMLFVANKKDVLGSRDPDSVLHFVQLEAERILKAYKSESHMKNLSPESMSLLNRLAQDNFSIHNAPLQVSLCAASASSGDISQVVSFVEQH</sequence>
<dbReference type="Gene3D" id="3.40.50.300">
    <property type="entry name" value="P-loop containing nucleotide triphosphate hydrolases"/>
    <property type="match status" value="1"/>
</dbReference>
<evidence type="ECO:0000256" key="10">
    <source>
        <dbReference type="ARBA" id="ARBA00023170"/>
    </source>
</evidence>
<protein>
    <recommendedName>
        <fullName evidence="3">Signal recognition particle receptor subunit beta</fullName>
    </recommendedName>
</protein>
<dbReference type="Proteomes" id="UP001497744">
    <property type="component" value="Unassembled WGS sequence"/>
</dbReference>